<dbReference type="GO" id="GO:0051539">
    <property type="term" value="F:4 iron, 4 sulfur cluster binding"/>
    <property type="evidence" value="ECO:0007669"/>
    <property type="project" value="UniProtKB-KW"/>
</dbReference>
<feature type="domain" description="4Fe-4S His(Cys)3-ligated-type" evidence="16">
    <location>
        <begin position="89"/>
        <end position="128"/>
    </location>
</feature>
<dbReference type="PROSITE" id="PS00642">
    <property type="entry name" value="COMPLEX1_75K_2"/>
    <property type="match status" value="1"/>
</dbReference>
<keyword evidence="6 12" id="KW-0479">Metal-binding</keyword>
<gene>
    <name evidence="17" type="ORF">GA0074696_0120</name>
</gene>
<dbReference type="NCBIfam" id="NF005895">
    <property type="entry name" value="PRK07860.1"/>
    <property type="match status" value="1"/>
</dbReference>
<dbReference type="SUPFAM" id="SSF50692">
    <property type="entry name" value="ADC-like"/>
    <property type="match status" value="1"/>
</dbReference>
<dbReference type="GO" id="GO:0003954">
    <property type="term" value="F:NADH dehydrogenase activity"/>
    <property type="evidence" value="ECO:0007669"/>
    <property type="project" value="TreeGrafter"/>
</dbReference>
<keyword evidence="5 12" id="KW-0874">Quinone</keyword>
<dbReference type="InterPro" id="IPR010228">
    <property type="entry name" value="NADH_UbQ_OxRdtase_Gsu"/>
</dbReference>
<name>A0A1C4U533_9ACTN</name>
<dbReference type="GO" id="GO:0016020">
    <property type="term" value="C:membrane"/>
    <property type="evidence" value="ECO:0007669"/>
    <property type="project" value="InterPro"/>
</dbReference>
<evidence type="ECO:0000256" key="7">
    <source>
        <dbReference type="ARBA" id="ARBA00022967"/>
    </source>
</evidence>
<dbReference type="Pfam" id="PF00384">
    <property type="entry name" value="Molybdopterin"/>
    <property type="match status" value="1"/>
</dbReference>
<dbReference type="FunFam" id="3.10.20.740:FF:000001">
    <property type="entry name" value="NADH-quinone oxidoreductase subunit G"/>
    <property type="match status" value="1"/>
</dbReference>
<dbReference type="InterPro" id="IPR001041">
    <property type="entry name" value="2Fe-2S_ferredoxin-type"/>
</dbReference>
<keyword evidence="10 12" id="KW-0520">NAD</keyword>
<dbReference type="GO" id="GO:0048038">
    <property type="term" value="F:quinone binding"/>
    <property type="evidence" value="ECO:0007669"/>
    <property type="project" value="UniProtKB-UniRule"/>
</dbReference>
<dbReference type="Gene3D" id="3.10.20.740">
    <property type="match status" value="1"/>
</dbReference>
<dbReference type="InterPro" id="IPR006963">
    <property type="entry name" value="Mopterin_OxRdtase_4Fe-4S_dom"/>
</dbReference>
<protein>
    <recommendedName>
        <fullName evidence="12">NADH-quinone oxidoreductase</fullName>
        <ecNumber evidence="12">7.1.1.-</ecNumber>
    </recommendedName>
</protein>
<evidence type="ECO:0000256" key="6">
    <source>
        <dbReference type="ARBA" id="ARBA00022723"/>
    </source>
</evidence>
<dbReference type="PANTHER" id="PTHR43105:SF12">
    <property type="entry name" value="NADH-QUINONE OXIDOREDUCTASE SUBUNIT G"/>
    <property type="match status" value="1"/>
</dbReference>
<dbReference type="Pfam" id="PF01568">
    <property type="entry name" value="Molydop_binding"/>
    <property type="match status" value="1"/>
</dbReference>
<evidence type="ECO:0000256" key="3">
    <source>
        <dbReference type="ARBA" id="ARBA00022485"/>
    </source>
</evidence>
<dbReference type="Gene3D" id="3.40.228.10">
    <property type="entry name" value="Dimethylsulfoxide Reductase, domain 2"/>
    <property type="match status" value="1"/>
</dbReference>
<dbReference type="GO" id="GO:0008137">
    <property type="term" value="F:NADH dehydrogenase (ubiquinone) activity"/>
    <property type="evidence" value="ECO:0007669"/>
    <property type="project" value="UniProtKB-UniRule"/>
</dbReference>
<dbReference type="Proteomes" id="UP000198228">
    <property type="component" value="Chromosome I"/>
</dbReference>
<keyword evidence="3 12" id="KW-0004">4Fe-4S</keyword>
<dbReference type="Gene3D" id="2.20.25.90">
    <property type="entry name" value="ADC-like domains"/>
    <property type="match status" value="1"/>
</dbReference>
<organism evidence="17 18">
    <name type="scientific">Micromonospora purpureochromogenes</name>
    <dbReference type="NCBI Taxonomy" id="47872"/>
    <lineage>
        <taxon>Bacteria</taxon>
        <taxon>Bacillati</taxon>
        <taxon>Actinomycetota</taxon>
        <taxon>Actinomycetes</taxon>
        <taxon>Micromonosporales</taxon>
        <taxon>Micromonosporaceae</taxon>
        <taxon>Micromonospora</taxon>
    </lineage>
</organism>
<dbReference type="SUPFAM" id="SSF54862">
    <property type="entry name" value="4Fe-4S ferredoxins"/>
    <property type="match status" value="1"/>
</dbReference>
<dbReference type="GO" id="GO:0046872">
    <property type="term" value="F:metal ion binding"/>
    <property type="evidence" value="ECO:0007669"/>
    <property type="project" value="UniProtKB-UniRule"/>
</dbReference>
<evidence type="ECO:0000256" key="4">
    <source>
        <dbReference type="ARBA" id="ARBA00022714"/>
    </source>
</evidence>
<dbReference type="Gene3D" id="3.30.70.20">
    <property type="match status" value="1"/>
</dbReference>
<evidence type="ECO:0000256" key="10">
    <source>
        <dbReference type="ARBA" id="ARBA00023027"/>
    </source>
</evidence>
<evidence type="ECO:0000313" key="18">
    <source>
        <dbReference type="Proteomes" id="UP000198228"/>
    </source>
</evidence>
<dbReference type="SUPFAM" id="SSF54292">
    <property type="entry name" value="2Fe-2S ferredoxin-like"/>
    <property type="match status" value="1"/>
</dbReference>
<evidence type="ECO:0000256" key="1">
    <source>
        <dbReference type="ARBA" id="ARBA00001966"/>
    </source>
</evidence>
<sequence length="838" mass="88815">MTDVVKAPETVTLTIDGVEVTAPKGALLIRVAEQLGTEIPRFCDHPLLAPAGACRQCLVEVEGQRKPVASCTQTVADGMVVRTQLTSPVAKKAQEGVMELLLLNHPLDCPMCDKGGECPLQNQAMSTGRTDSRFHEHKREYEKPMAISTQVLLDRERCVLCQRCTRFSEEIAGDKFIDLMGRSSAEEINIYRDDAYGVETGDDSGDVPFNSYFSGNTVQICPVGALTGAQYRFRARPFDLVSSPSVCEHCSAGCAQRTDWRRGKVLRRLAGDDPAVNEEWNCDKGRWGFQYTRAFDRLSTPLVRDERTGELREASWSEALTRAAEGLRDARDSGRGTAVLTGGRLTAEDAYAYAKFARVALQTNDIDFRARPVSREEADFLASTVAGATEVTYADVEKAPAVVLVGLEPEEECPILFLRLRKAYLKKKLTVYAIAPFATPGLEKLGAKLARVVPGEEASVLAEHDTVAEALSAEGAILFVGERLATVPGALSAAADVARRTGAKLAWVPRRAGDRGAVDAGCLPNLLPGGRPVTEPAARAELGEAWDIPAGVIPSQAGRDTDQILGAAANGQLGALVVAGVDPADLADPRLAEQALDAVPFLVSLELRNSAVARRADVVFPVAPVVEKAGSFLDWEGRLRTFEAVLNTAAMTDGRVLDALAAQLDVRLGTGDVPSVRRELGGLPPTRVERPAAPSVAPATVPQPGAGEAVLATWHQLIDLGSLTDGDEHLAGTARPPVVRLGKGTAETLGVADGDPVTVGTDRGALTLPAEITEMPDGVVWLPTNSPGSTVRRSLGVTSGAVVRISVPAATGTAIPAGRVAADETDRPGPLLNAGGNQ</sequence>
<dbReference type="InterPro" id="IPR019574">
    <property type="entry name" value="NADH_UbQ_OxRdtase_Gsu_4Fe4S-bd"/>
</dbReference>
<dbReference type="Pfam" id="PF22117">
    <property type="entry name" value="Fer4_Nqo3"/>
    <property type="match status" value="1"/>
</dbReference>
<dbReference type="CDD" id="cd02788">
    <property type="entry name" value="MopB_CT_NDH-1_NuoG2-N7"/>
    <property type="match status" value="1"/>
</dbReference>
<dbReference type="Pfam" id="PF10588">
    <property type="entry name" value="NADH-G_4Fe-4S_3"/>
    <property type="match status" value="1"/>
</dbReference>
<feature type="region of interest" description="Disordered" evidence="13">
    <location>
        <begin position="680"/>
        <end position="701"/>
    </location>
</feature>
<proteinExistence type="inferred from homology"/>
<evidence type="ECO:0000259" key="14">
    <source>
        <dbReference type="PROSITE" id="PS51085"/>
    </source>
</evidence>
<dbReference type="PROSITE" id="PS51839">
    <property type="entry name" value="4FE4S_HC3"/>
    <property type="match status" value="1"/>
</dbReference>
<dbReference type="PROSITE" id="PS00641">
    <property type="entry name" value="COMPLEX1_75K_1"/>
    <property type="match status" value="1"/>
</dbReference>
<dbReference type="InterPro" id="IPR050123">
    <property type="entry name" value="Prok_molybdopt-oxidoreductase"/>
</dbReference>
<reference evidence="17 18" key="1">
    <citation type="submission" date="2016-06" db="EMBL/GenBank/DDBJ databases">
        <authorList>
            <person name="Kjaerup R.B."/>
            <person name="Dalgaard T.S."/>
            <person name="Juul-Madsen H.R."/>
        </authorList>
    </citation>
    <scope>NUCLEOTIDE SEQUENCE [LARGE SCALE GENOMIC DNA]</scope>
    <source>
        <strain evidence="17 18">DSM 43821</strain>
    </source>
</reference>
<dbReference type="Gene3D" id="3.40.50.740">
    <property type="match status" value="2"/>
</dbReference>
<feature type="domain" description="2Fe-2S ferredoxin-type" evidence="14">
    <location>
        <begin position="9"/>
        <end position="87"/>
    </location>
</feature>
<comment type="cofactor">
    <cofactor evidence="1 12">
        <name>[4Fe-4S] cluster</name>
        <dbReference type="ChEBI" id="CHEBI:49883"/>
    </cofactor>
</comment>
<keyword evidence="9 12" id="KW-0411">Iron-sulfur</keyword>
<accession>A0A1C4U533</accession>
<dbReference type="PROSITE" id="PS51669">
    <property type="entry name" value="4FE4S_MOW_BIS_MGD"/>
    <property type="match status" value="1"/>
</dbReference>
<keyword evidence="7 12" id="KW-1278">Translocase</keyword>
<dbReference type="InterPro" id="IPR000283">
    <property type="entry name" value="NADH_UbQ_OxRdtase_75kDa_su_CS"/>
</dbReference>
<evidence type="ECO:0000256" key="2">
    <source>
        <dbReference type="ARBA" id="ARBA00005404"/>
    </source>
</evidence>
<evidence type="ECO:0000256" key="11">
    <source>
        <dbReference type="ARBA" id="ARBA00047712"/>
    </source>
</evidence>
<feature type="region of interest" description="Disordered" evidence="13">
    <location>
        <begin position="818"/>
        <end position="838"/>
    </location>
</feature>
<dbReference type="AlphaFoldDB" id="A0A1C4U533"/>
<evidence type="ECO:0000256" key="12">
    <source>
        <dbReference type="RuleBase" id="RU003525"/>
    </source>
</evidence>
<comment type="catalytic activity">
    <reaction evidence="11 12">
        <text>a quinone + NADH + 5 H(+)(in) = a quinol + NAD(+) + 4 H(+)(out)</text>
        <dbReference type="Rhea" id="RHEA:57888"/>
        <dbReference type="ChEBI" id="CHEBI:15378"/>
        <dbReference type="ChEBI" id="CHEBI:24646"/>
        <dbReference type="ChEBI" id="CHEBI:57540"/>
        <dbReference type="ChEBI" id="CHEBI:57945"/>
        <dbReference type="ChEBI" id="CHEBI:132124"/>
    </reaction>
</comment>
<dbReference type="NCBIfam" id="TIGR01973">
    <property type="entry name" value="NuoG"/>
    <property type="match status" value="1"/>
</dbReference>
<evidence type="ECO:0000259" key="16">
    <source>
        <dbReference type="PROSITE" id="PS51839"/>
    </source>
</evidence>
<dbReference type="RefSeq" id="WP_088959273.1">
    <property type="nucleotide sequence ID" value="NZ_LT607410.1"/>
</dbReference>
<dbReference type="PROSITE" id="PS00643">
    <property type="entry name" value="COMPLEX1_75K_3"/>
    <property type="match status" value="1"/>
</dbReference>
<dbReference type="PROSITE" id="PS51085">
    <property type="entry name" value="2FE2S_FER_2"/>
    <property type="match status" value="1"/>
</dbReference>
<dbReference type="CDD" id="cd00207">
    <property type="entry name" value="fer2"/>
    <property type="match status" value="1"/>
</dbReference>
<comment type="function">
    <text evidence="12">NDH-1 shuttles electrons from NADH, via FMN and iron-sulfur (Fe-S) centers, to quinones in the respiratory chain. Couples the redox reaction to proton translocation (for every two electrons transferred, four hydrogen ions are translocated across the cytoplasmic membrane), and thus conserves the redox energy in a proton gradient.</text>
</comment>
<dbReference type="InterPro" id="IPR006656">
    <property type="entry name" value="Mopterin_OxRdtase"/>
</dbReference>
<dbReference type="InterPro" id="IPR036010">
    <property type="entry name" value="2Fe-2S_ferredoxin-like_sf"/>
</dbReference>
<dbReference type="InterPro" id="IPR054351">
    <property type="entry name" value="NADH_UbQ_OxRdtase_ferredoxin"/>
</dbReference>
<dbReference type="GO" id="GO:0043546">
    <property type="term" value="F:molybdopterin cofactor binding"/>
    <property type="evidence" value="ECO:0007669"/>
    <property type="project" value="InterPro"/>
</dbReference>
<evidence type="ECO:0000256" key="9">
    <source>
        <dbReference type="ARBA" id="ARBA00023014"/>
    </source>
</evidence>
<feature type="compositionally biased region" description="Low complexity" evidence="13">
    <location>
        <begin position="691"/>
        <end position="701"/>
    </location>
</feature>
<comment type="similarity">
    <text evidence="2 12">Belongs to the complex I 75 kDa subunit family.</text>
</comment>
<evidence type="ECO:0000256" key="13">
    <source>
        <dbReference type="SAM" id="MobiDB-lite"/>
    </source>
</evidence>
<feature type="domain" description="4Fe-4S Mo/W bis-MGD-type" evidence="15">
    <location>
        <begin position="240"/>
        <end position="296"/>
    </location>
</feature>
<dbReference type="SMART" id="SM00929">
    <property type="entry name" value="NADH-G_4Fe-4S_3"/>
    <property type="match status" value="1"/>
</dbReference>
<dbReference type="InterPro" id="IPR009010">
    <property type="entry name" value="Asp_de-COase-like_dom_sf"/>
</dbReference>
<evidence type="ECO:0000256" key="5">
    <source>
        <dbReference type="ARBA" id="ARBA00022719"/>
    </source>
</evidence>
<keyword evidence="4 12" id="KW-0001">2Fe-2S</keyword>
<dbReference type="GO" id="GO:0051537">
    <property type="term" value="F:2 iron, 2 sulfur cluster binding"/>
    <property type="evidence" value="ECO:0007669"/>
    <property type="project" value="UniProtKB-UniRule"/>
</dbReference>
<keyword evidence="8 12" id="KW-0408">Iron</keyword>
<dbReference type="PANTHER" id="PTHR43105">
    <property type="entry name" value="RESPIRATORY NITRATE REDUCTASE"/>
    <property type="match status" value="1"/>
</dbReference>
<evidence type="ECO:0000259" key="15">
    <source>
        <dbReference type="PROSITE" id="PS51669"/>
    </source>
</evidence>
<dbReference type="GO" id="GO:0042773">
    <property type="term" value="P:ATP synthesis coupled electron transport"/>
    <property type="evidence" value="ECO:0007669"/>
    <property type="project" value="InterPro"/>
</dbReference>
<evidence type="ECO:0000256" key="8">
    <source>
        <dbReference type="ARBA" id="ARBA00023004"/>
    </source>
</evidence>
<dbReference type="EMBL" id="LT607410">
    <property type="protein sequence ID" value="SCE66754.1"/>
    <property type="molecule type" value="Genomic_DNA"/>
</dbReference>
<comment type="cofactor">
    <cofactor evidence="12">
        <name>[2Fe-2S] cluster</name>
        <dbReference type="ChEBI" id="CHEBI:190135"/>
    </cofactor>
    <text evidence="12">Binds 1 [2Fe-2S] cluster per subunit.</text>
</comment>
<dbReference type="EC" id="7.1.1.-" evidence="12"/>
<dbReference type="SUPFAM" id="SSF53706">
    <property type="entry name" value="Formate dehydrogenase/DMSO reductase, domains 1-3"/>
    <property type="match status" value="1"/>
</dbReference>
<dbReference type="InterPro" id="IPR006657">
    <property type="entry name" value="MoPterin_dinucl-bd_dom"/>
</dbReference>
<dbReference type="Pfam" id="PF13510">
    <property type="entry name" value="Fer2_4"/>
    <property type="match status" value="1"/>
</dbReference>
<dbReference type="Gene3D" id="2.40.40.20">
    <property type="match status" value="1"/>
</dbReference>
<dbReference type="SMART" id="SM00926">
    <property type="entry name" value="Molybdop_Fe4S4"/>
    <property type="match status" value="1"/>
</dbReference>
<evidence type="ECO:0000313" key="17">
    <source>
        <dbReference type="EMBL" id="SCE66754.1"/>
    </source>
</evidence>